<accession>A0A1Y6EK86</accession>
<reference evidence="8" key="1">
    <citation type="submission" date="2017-04" db="EMBL/GenBank/DDBJ databases">
        <authorList>
            <person name="Varghese N."/>
            <person name="Submissions S."/>
        </authorList>
    </citation>
    <scope>NUCLEOTIDE SEQUENCE [LARGE SCALE GENOMIC DNA]</scope>
</reference>
<dbReference type="EMBL" id="FXWG01000001">
    <property type="protein sequence ID" value="SMQ61611.1"/>
    <property type="molecule type" value="Genomic_DNA"/>
</dbReference>
<evidence type="ECO:0000313" key="7">
    <source>
        <dbReference type="EMBL" id="SMQ61611.1"/>
    </source>
</evidence>
<keyword evidence="4" id="KW-0028">Amino-acid biosynthesis</keyword>
<feature type="domain" description="Pyrroline-5-carboxylate reductase dimerisation" evidence="6">
    <location>
        <begin position="152"/>
        <end position="257"/>
    </location>
</feature>
<comment type="catalytic activity">
    <reaction evidence="4">
        <text>L-proline + NADP(+) = (S)-1-pyrroline-5-carboxylate + NADPH + 2 H(+)</text>
        <dbReference type="Rhea" id="RHEA:14109"/>
        <dbReference type="ChEBI" id="CHEBI:15378"/>
        <dbReference type="ChEBI" id="CHEBI:17388"/>
        <dbReference type="ChEBI" id="CHEBI:57783"/>
        <dbReference type="ChEBI" id="CHEBI:58349"/>
        <dbReference type="ChEBI" id="CHEBI:60039"/>
        <dbReference type="EC" id="1.5.1.2"/>
    </reaction>
</comment>
<dbReference type="GO" id="GO:0055129">
    <property type="term" value="P:L-proline biosynthetic process"/>
    <property type="evidence" value="ECO:0007669"/>
    <property type="project" value="UniProtKB-UniRule"/>
</dbReference>
<evidence type="ECO:0000259" key="6">
    <source>
        <dbReference type="Pfam" id="PF14748"/>
    </source>
</evidence>
<name>A0A1Y6EK86_9SPHN</name>
<evidence type="ECO:0000256" key="1">
    <source>
        <dbReference type="ARBA" id="ARBA00005525"/>
    </source>
</evidence>
<dbReference type="GO" id="GO:0004735">
    <property type="term" value="F:pyrroline-5-carboxylate reductase activity"/>
    <property type="evidence" value="ECO:0007669"/>
    <property type="project" value="UniProtKB-UniRule"/>
</dbReference>
<dbReference type="GO" id="GO:0005737">
    <property type="term" value="C:cytoplasm"/>
    <property type="evidence" value="ECO:0007669"/>
    <property type="project" value="UniProtKB-SubCell"/>
</dbReference>
<dbReference type="OrthoDB" id="9805754at2"/>
<comment type="catalytic activity">
    <reaction evidence="4">
        <text>L-proline + NAD(+) = (S)-1-pyrroline-5-carboxylate + NADH + 2 H(+)</text>
        <dbReference type="Rhea" id="RHEA:14105"/>
        <dbReference type="ChEBI" id="CHEBI:15378"/>
        <dbReference type="ChEBI" id="CHEBI:17388"/>
        <dbReference type="ChEBI" id="CHEBI:57540"/>
        <dbReference type="ChEBI" id="CHEBI:57945"/>
        <dbReference type="ChEBI" id="CHEBI:60039"/>
        <dbReference type="EC" id="1.5.1.2"/>
    </reaction>
</comment>
<dbReference type="Pfam" id="PF03807">
    <property type="entry name" value="F420_oxidored"/>
    <property type="match status" value="1"/>
</dbReference>
<comment type="function">
    <text evidence="4">Catalyzes the reduction of 1-pyrroline-5-carboxylate (PCA) to L-proline.</text>
</comment>
<keyword evidence="3 4" id="KW-0560">Oxidoreductase</keyword>
<organism evidence="7 8">
    <name type="scientific">Altererythrobacter xiamenensis</name>
    <dbReference type="NCBI Taxonomy" id="1316679"/>
    <lineage>
        <taxon>Bacteria</taxon>
        <taxon>Pseudomonadati</taxon>
        <taxon>Pseudomonadota</taxon>
        <taxon>Alphaproteobacteria</taxon>
        <taxon>Sphingomonadales</taxon>
        <taxon>Erythrobacteraceae</taxon>
        <taxon>Altererythrobacter</taxon>
    </lineage>
</organism>
<dbReference type="UniPathway" id="UPA00098">
    <property type="reaction ID" value="UER00361"/>
</dbReference>
<dbReference type="SUPFAM" id="SSF48179">
    <property type="entry name" value="6-phosphogluconate dehydrogenase C-terminal domain-like"/>
    <property type="match status" value="1"/>
</dbReference>
<keyword evidence="8" id="KW-1185">Reference proteome</keyword>
<dbReference type="PANTHER" id="PTHR11645">
    <property type="entry name" value="PYRROLINE-5-CARBOXYLATE REDUCTASE"/>
    <property type="match status" value="1"/>
</dbReference>
<dbReference type="PANTHER" id="PTHR11645:SF0">
    <property type="entry name" value="PYRROLINE-5-CARBOXYLATE REDUCTASE 3"/>
    <property type="match status" value="1"/>
</dbReference>
<dbReference type="InterPro" id="IPR000304">
    <property type="entry name" value="Pyrroline-COOH_reductase"/>
</dbReference>
<dbReference type="InterPro" id="IPR008927">
    <property type="entry name" value="6-PGluconate_DH-like_C_sf"/>
</dbReference>
<evidence type="ECO:0000259" key="5">
    <source>
        <dbReference type="Pfam" id="PF03807"/>
    </source>
</evidence>
<evidence type="ECO:0000313" key="8">
    <source>
        <dbReference type="Proteomes" id="UP000194420"/>
    </source>
</evidence>
<comment type="pathway">
    <text evidence="4">Amino-acid biosynthesis; L-proline biosynthesis; L-proline from L-glutamate 5-semialdehyde: step 1/1.</text>
</comment>
<dbReference type="SUPFAM" id="SSF51735">
    <property type="entry name" value="NAD(P)-binding Rossmann-fold domains"/>
    <property type="match status" value="1"/>
</dbReference>
<sequence length="265" mass="27871">MDILVYGYGKMASAMVEGWLRAGMDPARIIAFNPREKEVAEGVTLTTEVPERHFDAVLLGFKPHMLGDIAPEMQPCIGPETVVLSILAGLELDTIASAFPEAGGWVRFMPNLAVALGKSPNLLAARGLSDGQREDVTRLADMLGSAEWLGGEEHFDLATALSGSGPAFVYRFIDALSAAGQQLGLEQGLSDRLALGMVEGAVSLAAEAPYSPGELADRVASPGGMTREGMNVLDDDKALEKLLVSMLKATADKGSELAAKARGEG</sequence>
<keyword evidence="4" id="KW-0641">Proline biosynthesis</keyword>
<dbReference type="EC" id="1.5.1.2" evidence="4"/>
<dbReference type="PIRSF" id="PIRSF000193">
    <property type="entry name" value="Pyrrol-5-carb_rd"/>
    <property type="match status" value="1"/>
</dbReference>
<dbReference type="InterPro" id="IPR028939">
    <property type="entry name" value="P5C_Rdtase_cat_N"/>
</dbReference>
<protein>
    <recommendedName>
        <fullName evidence="4">Pyrroline-5-carboxylate reductase</fullName>
        <shortName evidence="4">P5C reductase</shortName>
        <shortName evidence="4">P5CR</shortName>
        <ecNumber evidence="4">1.5.1.2</ecNumber>
    </recommendedName>
    <alternativeName>
        <fullName evidence="4">PCA reductase</fullName>
    </alternativeName>
</protein>
<proteinExistence type="inferred from homology"/>
<evidence type="ECO:0000256" key="4">
    <source>
        <dbReference type="HAMAP-Rule" id="MF_01925"/>
    </source>
</evidence>
<gene>
    <name evidence="4" type="primary">proC</name>
    <name evidence="7" type="ORF">SAMN06297468_0587</name>
</gene>
<comment type="similarity">
    <text evidence="1 4">Belongs to the pyrroline-5-carboxylate reductase family.</text>
</comment>
<dbReference type="AlphaFoldDB" id="A0A1Y6EK86"/>
<keyword evidence="2 4" id="KW-0521">NADP</keyword>
<evidence type="ECO:0000256" key="2">
    <source>
        <dbReference type="ARBA" id="ARBA00022857"/>
    </source>
</evidence>
<dbReference type="InterPro" id="IPR036291">
    <property type="entry name" value="NAD(P)-bd_dom_sf"/>
</dbReference>
<dbReference type="InterPro" id="IPR029036">
    <property type="entry name" value="P5CR_dimer"/>
</dbReference>
<dbReference type="Gene3D" id="3.40.50.720">
    <property type="entry name" value="NAD(P)-binding Rossmann-like Domain"/>
    <property type="match status" value="1"/>
</dbReference>
<dbReference type="Proteomes" id="UP000194420">
    <property type="component" value="Unassembled WGS sequence"/>
</dbReference>
<keyword evidence="4" id="KW-0963">Cytoplasm</keyword>
<feature type="domain" description="Pyrroline-5-carboxylate reductase catalytic N-terminal" evidence="5">
    <location>
        <begin position="5"/>
        <end position="89"/>
    </location>
</feature>
<evidence type="ECO:0000256" key="3">
    <source>
        <dbReference type="ARBA" id="ARBA00023002"/>
    </source>
</evidence>
<dbReference type="Gene3D" id="1.10.3730.10">
    <property type="entry name" value="ProC C-terminal domain-like"/>
    <property type="match status" value="1"/>
</dbReference>
<dbReference type="HAMAP" id="MF_01925">
    <property type="entry name" value="P5C_reductase"/>
    <property type="match status" value="1"/>
</dbReference>
<comment type="subcellular location">
    <subcellularLocation>
        <location evidence="4">Cytoplasm</location>
    </subcellularLocation>
</comment>
<dbReference type="Pfam" id="PF14748">
    <property type="entry name" value="P5CR_dimer"/>
    <property type="match status" value="1"/>
</dbReference>
<dbReference type="RefSeq" id="WP_086436507.1">
    <property type="nucleotide sequence ID" value="NZ_FXWG01000001.1"/>
</dbReference>